<dbReference type="InterPro" id="IPR002586">
    <property type="entry name" value="CobQ/CobB/MinD/ParA_Nub-bd_dom"/>
</dbReference>
<dbReference type="PANTHER" id="PTHR43384:SF15">
    <property type="entry name" value="ATP-BINDING PROTEIN"/>
    <property type="match status" value="1"/>
</dbReference>
<dbReference type="GO" id="GO:0005829">
    <property type="term" value="C:cytosol"/>
    <property type="evidence" value="ECO:0007669"/>
    <property type="project" value="TreeGrafter"/>
</dbReference>
<evidence type="ECO:0000313" key="2">
    <source>
        <dbReference type="EMBL" id="RXS74997.1"/>
    </source>
</evidence>
<dbReference type="PIRSF" id="PIRSF005647">
    <property type="entry name" value="CooC"/>
    <property type="match status" value="1"/>
</dbReference>
<dbReference type="RefSeq" id="WP_129257518.1">
    <property type="nucleotide sequence ID" value="NZ_SDKC01000001.1"/>
</dbReference>
<dbReference type="GO" id="GO:0005524">
    <property type="term" value="F:ATP binding"/>
    <property type="evidence" value="ECO:0007669"/>
    <property type="project" value="TreeGrafter"/>
</dbReference>
<keyword evidence="3" id="KW-1185">Reference proteome</keyword>
<dbReference type="InterPro" id="IPR050625">
    <property type="entry name" value="ParA/MinD_ATPase"/>
</dbReference>
<dbReference type="Pfam" id="PF01656">
    <property type="entry name" value="CbiA"/>
    <property type="match status" value="1"/>
</dbReference>
<dbReference type="Gene3D" id="3.40.50.300">
    <property type="entry name" value="P-loop containing nucleotide triphosphate hydrolases"/>
    <property type="match status" value="1"/>
</dbReference>
<name>A0A4Q1RH70_9FIRM</name>
<organism evidence="2 3">
    <name type="scientific">Blautia faecicola</name>
    <dbReference type="NCBI Taxonomy" id="2509240"/>
    <lineage>
        <taxon>Bacteria</taxon>
        <taxon>Bacillati</taxon>
        <taxon>Bacillota</taxon>
        <taxon>Clostridia</taxon>
        <taxon>Lachnospirales</taxon>
        <taxon>Lachnospiraceae</taxon>
        <taxon>Blautia</taxon>
    </lineage>
</organism>
<dbReference type="GO" id="GO:0051782">
    <property type="term" value="P:negative regulation of cell division"/>
    <property type="evidence" value="ECO:0007669"/>
    <property type="project" value="TreeGrafter"/>
</dbReference>
<reference evidence="2 3" key="1">
    <citation type="submission" date="2019-01" db="EMBL/GenBank/DDBJ databases">
        <title>Blautia sp. nov. KGMB01111 isolated human feces.</title>
        <authorList>
            <person name="Park J.-E."/>
            <person name="Kim J.-S."/>
            <person name="Park S.-H."/>
        </authorList>
    </citation>
    <scope>NUCLEOTIDE SEQUENCE [LARGE SCALE GENOMIC DNA]</scope>
    <source>
        <strain evidence="2 3">KGMB01111</strain>
    </source>
</reference>
<dbReference type="OrthoDB" id="9779073at2"/>
<comment type="caution">
    <text evidence="2">The sequence shown here is derived from an EMBL/GenBank/DDBJ whole genome shotgun (WGS) entry which is preliminary data.</text>
</comment>
<dbReference type="EMBL" id="SDKC01000001">
    <property type="protein sequence ID" value="RXS74997.1"/>
    <property type="molecule type" value="Genomic_DNA"/>
</dbReference>
<protein>
    <submittedName>
        <fullName evidence="2">Carbon monoxide dehydrogenase</fullName>
    </submittedName>
</protein>
<dbReference type="SUPFAM" id="SSF52540">
    <property type="entry name" value="P-loop containing nucleoside triphosphate hydrolases"/>
    <property type="match status" value="1"/>
</dbReference>
<dbReference type="InterPro" id="IPR027417">
    <property type="entry name" value="P-loop_NTPase"/>
</dbReference>
<evidence type="ECO:0000313" key="3">
    <source>
        <dbReference type="Proteomes" id="UP000290106"/>
    </source>
</evidence>
<feature type="domain" description="CobQ/CobB/MinD/ParA nucleotide binding" evidence="1">
    <location>
        <begin position="5"/>
        <end position="233"/>
    </location>
</feature>
<dbReference type="GO" id="GO:0009898">
    <property type="term" value="C:cytoplasmic side of plasma membrane"/>
    <property type="evidence" value="ECO:0007669"/>
    <property type="project" value="TreeGrafter"/>
</dbReference>
<dbReference type="AlphaFoldDB" id="A0A4Q1RH70"/>
<proteinExistence type="predicted"/>
<evidence type="ECO:0000259" key="1">
    <source>
        <dbReference type="Pfam" id="PF01656"/>
    </source>
</evidence>
<dbReference type="PANTHER" id="PTHR43384">
    <property type="entry name" value="SEPTUM SITE-DETERMINING PROTEIN MIND HOMOLOG, CHLOROPLASTIC-RELATED"/>
    <property type="match status" value="1"/>
</dbReference>
<dbReference type="Proteomes" id="UP000290106">
    <property type="component" value="Unassembled WGS sequence"/>
</dbReference>
<gene>
    <name evidence="2" type="ORF">ETP43_07020</name>
</gene>
<sequence length="256" mass="27888">MSHVIAVAGKGGVGKTTLCGLLIQYLCEQKKGPILAVDADANSNLNEVLGVEVEATLGDIREEIARAETAKENPIPAGVSKADYAEFKFNSALIEDDDFDMLVMGRTQGKGCYCFVNGLLQAQLAKLQNNYPYMVVDNEAGMEHISRGVLPSMQTAILVSDCSRRGIQAVGRIKKLIEECDMHPQQIGLIVNRAPNGVLNEGTKEEIEIQGLNLLGVVPQDELVYEYDCEGRPTVELPENSPVRKAMSEIVKKLNI</sequence>
<dbReference type="GO" id="GO:0016887">
    <property type="term" value="F:ATP hydrolysis activity"/>
    <property type="evidence" value="ECO:0007669"/>
    <property type="project" value="TreeGrafter"/>
</dbReference>
<accession>A0A4Q1RH70</accession>
<dbReference type="InterPro" id="IPR014433">
    <property type="entry name" value="CooC"/>
</dbReference>